<sequence length="1525" mass="171440">MAGESEKFRTASFYEVLVECNSTFIERERLLSESHLRDFEEERTRAHLLSPEPVNSVSEERLREVEDRIRGNIDALDYLRGISGLERPFTDLVTEIFRAALVLGQEDNVSHPERIFDSSMNEKVDRCWNYIRQLTDAVQWHVSQAVRYHKFHHETKTAQLQVQQLSKEFANTTKDFELSDILNMDQLASIDGLLEEQIKKLNELANTARQLCLQSREVAPLQYRNLIPSGQHSAQMLASMRLTDGTWIHRGQQVRVWANSRSASELHHEWQAETLDGKHSLTMPSVCLWLTSPEPTPQSSLRGSPSEVIQGLKSQMHGAGSGLEKNSLLGNRASAASLQQDILNMWMDMINEYGHILLPTYNKYLQSFVEQQADLSVPDVDLMNKLLETVKPLMDYGGETEAKILEQLQGRPIRQTNKSSIVTVQELRQLLRTLNRWGELREHLRNAKRAASLRSVHKELSIEDRPATLRAPLQTVDANVAFLGSSTTGHLQTPKSGGSEELVTSFADPAPKTYRLLQGELSQRLESPEQDETHTSRTTPIVFEHSERVKRTRSQPTWFADDMRDLMTQITTPCIPTVVHCPNCALPYEIDVFSPTMAFNSVPSKEQPTSDILESTEHTLPISSEPSLTAQTSASFPTEIRPDQSMTSVKTQSKGRRKLFRLPYRRSQSCTTSTTEITDTSGVCGTPEPILTKNKRKSRKKQVSSGRPPVEEPRKRSRTPFFRWGKRSQPTTPEALERTPTEQVEPRRALSELGQTHPPRNDKETFVPIKPVLRSRSWVQHGTPWGYGPPLHDSWRPLSAKFSPEDSNLARLPRFQSHSDRIVARACRPRLITTPSDRSIWNAVDSGIQTDTDLAGLLSDTIMACRSPTTSATITAPTDTCRQCLHGQTSTPFYTVSAHALQMSTIPTVISQKRIELLHEAQTQPLIKSPVSVGSQKDYSGFIDKTRVESWDVSCQVGVRMKDQGVLSDCRQLSGQFEIDDIRGMRSQGTEITRVPQVDVTCQVGRVLVDMGTGPDVLEAVQLLDDNICSFELETKANGEAKMTVIQTPTTASVPSKAMIGKKLQVGTPWWQDRTPIGSSNLLNRATSPIDAQMLEDFDDQGLYENLQPCGFQSKEKCVQTAVSGEIKPQVPWRQVETQTDQTLKDLVTKGSTNGIPVVETPSMPSIVRKRVEAINQRQFNTSTQIGRKLASKEQQTEIDLKMLLPLKPSTISMGTEANIQPDKTEVDVQTKVLQKSSTSTQIGDTATCHPNLKRTTDTSIGHIVAEKPPGRIEYTAVRSTPINIFSISKELQPPTESSSQPQEVAVCANRENAPPATRCKRIQKGSPTFQQQDQESTSELEILDDDTVSNELANEISHRQKRSLSKHTQHHVVVDIGLHTNTRGKYLDRGGRQHPRGISQPIRIEHLTEKDMGETTTETYSSSTEQETLSESVNSFKMRFYVSPRGAIRSGRPQHRHKHLPRRHRSWSADDMNGGHGKSSRHFETKVYKTYVVETEESHIPSVRSVGFEPKTSVVKKPTEHLRK</sequence>
<feature type="compositionally biased region" description="Low complexity" evidence="1">
    <location>
        <begin position="1415"/>
        <end position="1432"/>
    </location>
</feature>
<dbReference type="Proteomes" id="UP000286415">
    <property type="component" value="Unassembled WGS sequence"/>
</dbReference>
<dbReference type="Gene3D" id="2.30.30.40">
    <property type="entry name" value="SH3 Domains"/>
    <property type="match status" value="1"/>
</dbReference>
<reference evidence="2 3" key="2">
    <citation type="journal article" date="2021" name="Genomics">
        <title>High-quality reference genome for Clonorchis sinensis.</title>
        <authorList>
            <person name="Young N.D."/>
            <person name="Stroehlein A.J."/>
            <person name="Kinkar L."/>
            <person name="Wang T."/>
            <person name="Sohn W.M."/>
            <person name="Chang B.C.H."/>
            <person name="Kaur P."/>
            <person name="Weisz D."/>
            <person name="Dudchenko O."/>
            <person name="Aiden E.L."/>
            <person name="Korhonen P.K."/>
            <person name="Gasser R.B."/>
        </authorList>
    </citation>
    <scope>NUCLEOTIDE SEQUENCE [LARGE SCALE GENOMIC DNA]</scope>
    <source>
        <strain evidence="2">Cs-k2</strain>
    </source>
</reference>
<evidence type="ECO:0000313" key="2">
    <source>
        <dbReference type="EMBL" id="KAG5453115.1"/>
    </source>
</evidence>
<keyword evidence="3" id="KW-1185">Reference proteome</keyword>
<feature type="region of interest" description="Disordered" evidence="1">
    <location>
        <begin position="643"/>
        <end position="765"/>
    </location>
</feature>
<feature type="region of interest" description="Disordered" evidence="1">
    <location>
        <begin position="1408"/>
        <end position="1432"/>
    </location>
</feature>
<feature type="compositionally biased region" description="Basic residues" evidence="1">
    <location>
        <begin position="693"/>
        <end position="702"/>
    </location>
</feature>
<proteinExistence type="predicted"/>
<accession>A0A3R7FEB0</accession>
<evidence type="ECO:0000256" key="1">
    <source>
        <dbReference type="SAM" id="MobiDB-lite"/>
    </source>
</evidence>
<feature type="compositionally biased region" description="Basic and acidic residues" evidence="1">
    <location>
        <begin position="735"/>
        <end position="750"/>
    </location>
</feature>
<feature type="compositionally biased region" description="Basic residues" evidence="1">
    <location>
        <begin position="1453"/>
        <end position="1467"/>
    </location>
</feature>
<reference evidence="2 3" key="1">
    <citation type="journal article" date="2018" name="Biotechnol. Adv.">
        <title>Improved genomic resources and new bioinformatic workflow for the carcinogenic parasite Clonorchis sinensis: Biotechnological implications.</title>
        <authorList>
            <person name="Wang D."/>
            <person name="Korhonen P.K."/>
            <person name="Gasser R.B."/>
            <person name="Young N.D."/>
        </authorList>
    </citation>
    <scope>NUCLEOTIDE SEQUENCE [LARGE SCALE GENOMIC DNA]</scope>
    <source>
        <strain evidence="2">Cs-k2</strain>
    </source>
</reference>
<protein>
    <submittedName>
        <fullName evidence="2">Uncharacterized protein</fullName>
    </submittedName>
</protein>
<evidence type="ECO:0000313" key="3">
    <source>
        <dbReference type="Proteomes" id="UP000286415"/>
    </source>
</evidence>
<dbReference type="OrthoDB" id="6244852at2759"/>
<feature type="compositionally biased region" description="Low complexity" evidence="1">
    <location>
        <begin position="667"/>
        <end position="681"/>
    </location>
</feature>
<feature type="region of interest" description="Disordered" evidence="1">
    <location>
        <begin position="1449"/>
        <end position="1481"/>
    </location>
</feature>
<dbReference type="Gene3D" id="1.20.58.60">
    <property type="match status" value="1"/>
</dbReference>
<feature type="compositionally biased region" description="Basic residues" evidence="1">
    <location>
        <begin position="653"/>
        <end position="664"/>
    </location>
</feature>
<organism evidence="2 3">
    <name type="scientific">Clonorchis sinensis</name>
    <name type="common">Chinese liver fluke</name>
    <dbReference type="NCBI Taxonomy" id="79923"/>
    <lineage>
        <taxon>Eukaryota</taxon>
        <taxon>Metazoa</taxon>
        <taxon>Spiralia</taxon>
        <taxon>Lophotrochozoa</taxon>
        <taxon>Platyhelminthes</taxon>
        <taxon>Trematoda</taxon>
        <taxon>Digenea</taxon>
        <taxon>Opisthorchiida</taxon>
        <taxon>Opisthorchiata</taxon>
        <taxon>Opisthorchiidae</taxon>
        <taxon>Clonorchis</taxon>
    </lineage>
</organism>
<gene>
    <name evidence="2" type="ORF">CSKR_104176</name>
</gene>
<dbReference type="EMBL" id="NIRI02000013">
    <property type="protein sequence ID" value="KAG5453115.1"/>
    <property type="molecule type" value="Genomic_DNA"/>
</dbReference>
<comment type="caution">
    <text evidence="2">The sequence shown here is derived from an EMBL/GenBank/DDBJ whole genome shotgun (WGS) entry which is preliminary data.</text>
</comment>
<name>A0A3R7FEB0_CLOSI</name>
<dbReference type="STRING" id="79923.A0A3R7FEB0"/>
<dbReference type="InParanoid" id="A0A3R7FEB0"/>